<reference evidence="2" key="1">
    <citation type="submission" date="2015-07" db="EMBL/GenBank/DDBJ databases">
        <title>Draft genome sequence of the purine-degrading Gottschalkia purinilyticum DSM 1384 (formerly Clostridium purinilyticum).</title>
        <authorList>
            <person name="Poehlein A."/>
            <person name="Schiel-Bengelsdorf B."/>
            <person name="Bengelsdorf F.R."/>
            <person name="Daniel R."/>
            <person name="Duerre P."/>
        </authorList>
    </citation>
    <scope>NUCLEOTIDE SEQUENCE [LARGE SCALE GENOMIC DNA]</scope>
    <source>
        <strain evidence="2">DSM 1384</strain>
    </source>
</reference>
<name>A0A0L0WC40_GOTPU</name>
<keyword evidence="2" id="KW-1185">Reference proteome</keyword>
<comment type="caution">
    <text evidence="1">The sequence shown here is derived from an EMBL/GenBank/DDBJ whole genome shotgun (WGS) entry which is preliminary data.</text>
</comment>
<proteinExistence type="predicted"/>
<dbReference type="EMBL" id="LGSS01000004">
    <property type="protein sequence ID" value="KNF08970.1"/>
    <property type="molecule type" value="Genomic_DNA"/>
</dbReference>
<sequence length="120" mass="14275">MDRKKELKQLYKEMKVEAGVYQIKSIKNQKILVASNVNLKNLNGKKFQLKSGCHDNEMLQKEWNDFGEDAFVFEVLEVLKKKEEGYFNLKEELKKLEEKWIEKLQPFGERGYNKLKSDND</sequence>
<dbReference type="PATRIC" id="fig|1503.3.peg.2237"/>
<protein>
    <submittedName>
        <fullName evidence="1">GIY-YIG catalytic domain</fullName>
    </submittedName>
</protein>
<dbReference type="AlphaFoldDB" id="A0A0L0WC40"/>
<dbReference type="CDD" id="cd10451">
    <property type="entry name" value="GIY-YIG_LuxR_like"/>
    <property type="match status" value="1"/>
</dbReference>
<dbReference type="Proteomes" id="UP000037267">
    <property type="component" value="Unassembled WGS sequence"/>
</dbReference>
<accession>A0A0L0WC40</accession>
<dbReference type="InterPro" id="IPR035901">
    <property type="entry name" value="GIY-YIG_endonuc_sf"/>
</dbReference>
<dbReference type="STRING" id="1503.CLPU_4c00160"/>
<organism evidence="1 2">
    <name type="scientific">Gottschalkia purinilytica</name>
    <name type="common">Clostridium purinilyticum</name>
    <dbReference type="NCBI Taxonomy" id="1503"/>
    <lineage>
        <taxon>Bacteria</taxon>
        <taxon>Bacillati</taxon>
        <taxon>Bacillota</taxon>
        <taxon>Tissierellia</taxon>
        <taxon>Tissierellales</taxon>
        <taxon>Gottschalkiaceae</taxon>
        <taxon>Gottschalkia</taxon>
    </lineage>
</organism>
<dbReference type="SUPFAM" id="SSF82771">
    <property type="entry name" value="GIY-YIG endonuclease"/>
    <property type="match status" value="1"/>
</dbReference>
<gene>
    <name evidence="1" type="ORF">CLPU_4c00160</name>
</gene>
<evidence type="ECO:0000313" key="1">
    <source>
        <dbReference type="EMBL" id="KNF08970.1"/>
    </source>
</evidence>
<dbReference type="OrthoDB" id="9789954at2"/>
<dbReference type="RefSeq" id="WP_050354791.1">
    <property type="nucleotide sequence ID" value="NZ_LGSS01000004.1"/>
</dbReference>
<evidence type="ECO:0000313" key="2">
    <source>
        <dbReference type="Proteomes" id="UP000037267"/>
    </source>
</evidence>
<dbReference type="Gene3D" id="3.40.1440.10">
    <property type="entry name" value="GIY-YIG endonuclease"/>
    <property type="match status" value="1"/>
</dbReference>